<dbReference type="AlphaFoldDB" id="X1G3C9"/>
<protein>
    <submittedName>
        <fullName evidence="1">Uncharacterized protein</fullName>
    </submittedName>
</protein>
<reference evidence="1" key="1">
    <citation type="journal article" date="2014" name="Front. Microbiol.">
        <title>High frequency of phylogenetically diverse reductive dehalogenase-homologous genes in deep subseafloor sedimentary metagenomes.</title>
        <authorList>
            <person name="Kawai M."/>
            <person name="Futagami T."/>
            <person name="Toyoda A."/>
            <person name="Takaki Y."/>
            <person name="Nishi S."/>
            <person name="Hori S."/>
            <person name="Arai W."/>
            <person name="Tsubouchi T."/>
            <person name="Morono Y."/>
            <person name="Uchiyama I."/>
            <person name="Ito T."/>
            <person name="Fujiyama A."/>
            <person name="Inagaki F."/>
            <person name="Takami H."/>
        </authorList>
    </citation>
    <scope>NUCLEOTIDE SEQUENCE</scope>
    <source>
        <strain evidence="1">Expedition CK06-06</strain>
    </source>
</reference>
<gene>
    <name evidence="1" type="ORF">S03H2_16245</name>
</gene>
<proteinExistence type="predicted"/>
<sequence length="164" mass="20156">ILKEVIYEFLEYFKEKCKINDILISNHEYNQIERIKIREPYQIDQQKWQDFYDRMVNTDPKNLGIDIQHLLNKKIRESDFENVLKMNVGVNEKYLKIYHNQEWYFSFINNRMAGDRYEIFVRNENTQQTYDFFTPNINKNILKEWLDYVVEYCANAGLKIEKLM</sequence>
<name>X1G3C9_9ZZZZ</name>
<accession>X1G3C9</accession>
<evidence type="ECO:0000313" key="1">
    <source>
        <dbReference type="EMBL" id="GAH39315.1"/>
    </source>
</evidence>
<organism evidence="1">
    <name type="scientific">marine sediment metagenome</name>
    <dbReference type="NCBI Taxonomy" id="412755"/>
    <lineage>
        <taxon>unclassified sequences</taxon>
        <taxon>metagenomes</taxon>
        <taxon>ecological metagenomes</taxon>
    </lineage>
</organism>
<feature type="non-terminal residue" evidence="1">
    <location>
        <position position="1"/>
    </location>
</feature>
<dbReference type="EMBL" id="BARU01008292">
    <property type="protein sequence ID" value="GAH39315.1"/>
    <property type="molecule type" value="Genomic_DNA"/>
</dbReference>
<comment type="caution">
    <text evidence="1">The sequence shown here is derived from an EMBL/GenBank/DDBJ whole genome shotgun (WGS) entry which is preliminary data.</text>
</comment>